<accession>A0ABR4KN46</accession>
<protein>
    <submittedName>
        <fullName evidence="1">Uncharacterized protein</fullName>
    </submittedName>
</protein>
<gene>
    <name evidence="1" type="ORF">BJX68DRAFT_45707</name>
</gene>
<organism evidence="1 2">
    <name type="scientific">Aspergillus pseudodeflectus</name>
    <dbReference type="NCBI Taxonomy" id="176178"/>
    <lineage>
        <taxon>Eukaryota</taxon>
        <taxon>Fungi</taxon>
        <taxon>Dikarya</taxon>
        <taxon>Ascomycota</taxon>
        <taxon>Pezizomycotina</taxon>
        <taxon>Eurotiomycetes</taxon>
        <taxon>Eurotiomycetidae</taxon>
        <taxon>Eurotiales</taxon>
        <taxon>Aspergillaceae</taxon>
        <taxon>Aspergillus</taxon>
        <taxon>Aspergillus subgen. Nidulantes</taxon>
    </lineage>
</organism>
<evidence type="ECO:0000313" key="1">
    <source>
        <dbReference type="EMBL" id="KAL2853685.1"/>
    </source>
</evidence>
<reference evidence="1 2" key="1">
    <citation type="submission" date="2024-07" db="EMBL/GenBank/DDBJ databases">
        <title>Section-level genome sequencing and comparative genomics of Aspergillus sections Usti and Cavernicolus.</title>
        <authorList>
            <consortium name="Lawrence Berkeley National Laboratory"/>
            <person name="Nybo J.L."/>
            <person name="Vesth T.C."/>
            <person name="Theobald S."/>
            <person name="Frisvad J.C."/>
            <person name="Larsen T.O."/>
            <person name="Kjaerboelling I."/>
            <person name="Rothschild-Mancinelli K."/>
            <person name="Lyhne E.K."/>
            <person name="Kogle M.E."/>
            <person name="Barry K."/>
            <person name="Clum A."/>
            <person name="Na H."/>
            <person name="Ledsgaard L."/>
            <person name="Lin J."/>
            <person name="Lipzen A."/>
            <person name="Kuo A."/>
            <person name="Riley R."/>
            <person name="Mondo S."/>
            <person name="LaButti K."/>
            <person name="Haridas S."/>
            <person name="Pangalinan J."/>
            <person name="Salamov A.A."/>
            <person name="Simmons B.A."/>
            <person name="Magnuson J.K."/>
            <person name="Chen J."/>
            <person name="Drula E."/>
            <person name="Henrissat B."/>
            <person name="Wiebenga A."/>
            <person name="Lubbers R.J."/>
            <person name="Gomes A.C."/>
            <person name="Macurrencykelacurrency M.R."/>
            <person name="Stajich J."/>
            <person name="Grigoriev I.V."/>
            <person name="Mortensen U.H."/>
            <person name="De vries R.P."/>
            <person name="Baker S.E."/>
            <person name="Andersen M.R."/>
        </authorList>
    </citation>
    <scope>NUCLEOTIDE SEQUENCE [LARGE SCALE GENOMIC DNA]</scope>
    <source>
        <strain evidence="1 2">CBS 756.74</strain>
    </source>
</reference>
<evidence type="ECO:0000313" key="2">
    <source>
        <dbReference type="Proteomes" id="UP001610444"/>
    </source>
</evidence>
<proteinExistence type="predicted"/>
<keyword evidence="2" id="KW-1185">Reference proteome</keyword>
<name>A0ABR4KN46_9EURO</name>
<comment type="caution">
    <text evidence="1">The sequence shown here is derived from an EMBL/GenBank/DDBJ whole genome shotgun (WGS) entry which is preliminary data.</text>
</comment>
<dbReference type="EMBL" id="JBFXLR010000013">
    <property type="protein sequence ID" value="KAL2853685.1"/>
    <property type="molecule type" value="Genomic_DNA"/>
</dbReference>
<sequence>MQAHSRVQAPTQQVNRQYSVVLLVVYVIRASKAGKGPAQPALVFRRDNERKQVEFPRSSEKGRQIMMLLVPISKLTGQGTRLEGIALLEIIDGDRVRPQYLSHWTDMRPDWRVQ</sequence>
<dbReference type="GeneID" id="98164375"/>
<dbReference type="RefSeq" id="XP_070901051.1">
    <property type="nucleotide sequence ID" value="XM_071049211.1"/>
</dbReference>
<dbReference type="Proteomes" id="UP001610444">
    <property type="component" value="Unassembled WGS sequence"/>
</dbReference>